<sequence length="107" mass="11707">MKHGPEKLLGINVAGTILVHTCFGGEEPVGNEVNESEEARKRFAAFWHFVCPTTSGCDDPLLNPIFYPKLASPGGILATVAEKDFLRDRGWLYHETSKESARGACSD</sequence>
<keyword evidence="4" id="KW-1185">Reference proteome</keyword>
<dbReference type="Proteomes" id="UP000006729">
    <property type="component" value="Chromosome 1"/>
</dbReference>
<dbReference type="GO" id="GO:0016787">
    <property type="term" value="F:hydrolase activity"/>
    <property type="evidence" value="ECO:0007669"/>
    <property type="project" value="InterPro"/>
</dbReference>
<dbReference type="InterPro" id="IPR050466">
    <property type="entry name" value="Carboxylest/Gibb_receptor"/>
</dbReference>
<dbReference type="InterPro" id="IPR013094">
    <property type="entry name" value="AB_hydrolase_3"/>
</dbReference>
<dbReference type="AlphaFoldDB" id="U5GWE8"/>
<dbReference type="PANTHER" id="PTHR23024:SF467">
    <property type="entry name" value="CARBOXYLESTERASE 12-RELATED"/>
    <property type="match status" value="1"/>
</dbReference>
<evidence type="ECO:0000313" key="3">
    <source>
        <dbReference type="EMBL" id="PNT59451.1"/>
    </source>
</evidence>
<name>U5GWE8_POPTR</name>
<dbReference type="eggNOG" id="KOG1515">
    <property type="taxonomic scope" value="Eukaryota"/>
</dbReference>
<accession>U5GWE8</accession>
<feature type="domain" description="Alpha/beta hydrolase fold-3" evidence="2">
    <location>
        <begin position="13"/>
        <end position="99"/>
    </location>
</feature>
<dbReference type="STRING" id="3694.U5GWE8"/>
<gene>
    <name evidence="3" type="ORF">POPTR_001G410200</name>
</gene>
<proteinExistence type="inferred from homology"/>
<dbReference type="EMBL" id="CM009290">
    <property type="protein sequence ID" value="PNT59451.1"/>
    <property type="molecule type" value="Genomic_DNA"/>
</dbReference>
<dbReference type="Gene3D" id="3.40.50.1820">
    <property type="entry name" value="alpha/beta hydrolase"/>
    <property type="match status" value="1"/>
</dbReference>
<evidence type="ECO:0000259" key="2">
    <source>
        <dbReference type="Pfam" id="PF07859"/>
    </source>
</evidence>
<reference evidence="3 4" key="1">
    <citation type="journal article" date="2006" name="Science">
        <title>The genome of black cottonwood, Populus trichocarpa (Torr. &amp; Gray).</title>
        <authorList>
            <person name="Tuskan G.A."/>
            <person name="Difazio S."/>
            <person name="Jansson S."/>
            <person name="Bohlmann J."/>
            <person name="Grigoriev I."/>
            <person name="Hellsten U."/>
            <person name="Putnam N."/>
            <person name="Ralph S."/>
            <person name="Rombauts S."/>
            <person name="Salamov A."/>
            <person name="Schein J."/>
            <person name="Sterck L."/>
            <person name="Aerts A."/>
            <person name="Bhalerao R.R."/>
            <person name="Bhalerao R.P."/>
            <person name="Blaudez D."/>
            <person name="Boerjan W."/>
            <person name="Brun A."/>
            <person name="Brunner A."/>
            <person name="Busov V."/>
            <person name="Campbell M."/>
            <person name="Carlson J."/>
            <person name="Chalot M."/>
            <person name="Chapman J."/>
            <person name="Chen G.L."/>
            <person name="Cooper D."/>
            <person name="Coutinho P.M."/>
            <person name="Couturier J."/>
            <person name="Covert S."/>
            <person name="Cronk Q."/>
            <person name="Cunningham R."/>
            <person name="Davis J."/>
            <person name="Degroeve S."/>
            <person name="Dejardin A."/>
            <person name="Depamphilis C."/>
            <person name="Detter J."/>
            <person name="Dirks B."/>
            <person name="Dubchak I."/>
            <person name="Duplessis S."/>
            <person name="Ehlting J."/>
            <person name="Ellis B."/>
            <person name="Gendler K."/>
            <person name="Goodstein D."/>
            <person name="Gribskov M."/>
            <person name="Grimwood J."/>
            <person name="Groover A."/>
            <person name="Gunter L."/>
            <person name="Hamberger B."/>
            <person name="Heinze B."/>
            <person name="Helariutta Y."/>
            <person name="Henrissat B."/>
            <person name="Holligan D."/>
            <person name="Holt R."/>
            <person name="Huang W."/>
            <person name="Islam-Faridi N."/>
            <person name="Jones S."/>
            <person name="Jones-Rhoades M."/>
            <person name="Jorgensen R."/>
            <person name="Joshi C."/>
            <person name="Kangasjarvi J."/>
            <person name="Karlsson J."/>
            <person name="Kelleher C."/>
            <person name="Kirkpatrick R."/>
            <person name="Kirst M."/>
            <person name="Kohler A."/>
            <person name="Kalluri U."/>
            <person name="Larimer F."/>
            <person name="Leebens-Mack J."/>
            <person name="Leple J.C."/>
            <person name="Locascio P."/>
            <person name="Lou Y."/>
            <person name="Lucas S."/>
            <person name="Martin F."/>
            <person name="Montanini B."/>
            <person name="Napoli C."/>
            <person name="Nelson D.R."/>
            <person name="Nelson C."/>
            <person name="Nieminen K."/>
            <person name="Nilsson O."/>
            <person name="Pereda V."/>
            <person name="Peter G."/>
            <person name="Philippe R."/>
            <person name="Pilate G."/>
            <person name="Poliakov A."/>
            <person name="Razumovskaya J."/>
            <person name="Richardson P."/>
            <person name="Rinaldi C."/>
            <person name="Ritland K."/>
            <person name="Rouze P."/>
            <person name="Ryaboy D."/>
            <person name="Schmutz J."/>
            <person name="Schrader J."/>
            <person name="Segerman B."/>
            <person name="Shin H."/>
            <person name="Siddiqui A."/>
            <person name="Sterky F."/>
            <person name="Terry A."/>
            <person name="Tsai C.J."/>
            <person name="Uberbacher E."/>
            <person name="Unneberg P."/>
            <person name="Vahala J."/>
            <person name="Wall K."/>
            <person name="Wessler S."/>
            <person name="Yang G."/>
            <person name="Yin T."/>
            <person name="Douglas C."/>
            <person name="Marra M."/>
            <person name="Sandberg G."/>
            <person name="Van de Peer Y."/>
            <person name="Rokhsar D."/>
        </authorList>
    </citation>
    <scope>NUCLEOTIDE SEQUENCE [LARGE SCALE GENOMIC DNA]</scope>
    <source>
        <strain evidence="4">cv. Nisqually</strain>
    </source>
</reference>
<protein>
    <recommendedName>
        <fullName evidence="2">Alpha/beta hydrolase fold-3 domain-containing protein</fullName>
    </recommendedName>
</protein>
<dbReference type="InterPro" id="IPR029058">
    <property type="entry name" value="AB_hydrolase_fold"/>
</dbReference>
<organism evidence="3 4">
    <name type="scientific">Populus trichocarpa</name>
    <name type="common">Western balsam poplar</name>
    <name type="synonym">Populus balsamifera subsp. trichocarpa</name>
    <dbReference type="NCBI Taxonomy" id="3694"/>
    <lineage>
        <taxon>Eukaryota</taxon>
        <taxon>Viridiplantae</taxon>
        <taxon>Streptophyta</taxon>
        <taxon>Embryophyta</taxon>
        <taxon>Tracheophyta</taxon>
        <taxon>Spermatophyta</taxon>
        <taxon>Magnoliopsida</taxon>
        <taxon>eudicotyledons</taxon>
        <taxon>Gunneridae</taxon>
        <taxon>Pentapetalae</taxon>
        <taxon>rosids</taxon>
        <taxon>fabids</taxon>
        <taxon>Malpighiales</taxon>
        <taxon>Salicaceae</taxon>
        <taxon>Saliceae</taxon>
        <taxon>Populus</taxon>
    </lineage>
</organism>
<comment type="similarity">
    <text evidence="1">Belongs to the 'GDXG' lipolytic enzyme family.</text>
</comment>
<dbReference type="HOGENOM" id="CLU_2214483_0_0_1"/>
<dbReference type="InParanoid" id="U5GWE8"/>
<dbReference type="PANTHER" id="PTHR23024">
    <property type="entry name" value="ARYLACETAMIDE DEACETYLASE"/>
    <property type="match status" value="1"/>
</dbReference>
<evidence type="ECO:0000256" key="1">
    <source>
        <dbReference type="ARBA" id="ARBA00010515"/>
    </source>
</evidence>
<dbReference type="Pfam" id="PF07859">
    <property type="entry name" value="Abhydrolase_3"/>
    <property type="match status" value="1"/>
</dbReference>
<evidence type="ECO:0000313" key="4">
    <source>
        <dbReference type="Proteomes" id="UP000006729"/>
    </source>
</evidence>